<evidence type="ECO:0000313" key="3">
    <source>
        <dbReference type="WBParaSite" id="nRc.2.0.1.t21582-RA"/>
    </source>
</evidence>
<evidence type="ECO:0000313" key="2">
    <source>
        <dbReference type="Proteomes" id="UP000887565"/>
    </source>
</evidence>
<proteinExistence type="predicted"/>
<feature type="compositionally biased region" description="Low complexity" evidence="1">
    <location>
        <begin position="470"/>
        <end position="482"/>
    </location>
</feature>
<feature type="compositionally biased region" description="Pro residues" evidence="1">
    <location>
        <begin position="439"/>
        <end position="450"/>
    </location>
</feature>
<accession>A0A915J539</accession>
<protein>
    <submittedName>
        <fullName evidence="3">Uncharacterized protein</fullName>
    </submittedName>
</protein>
<feature type="compositionally biased region" description="Polar residues" evidence="1">
    <location>
        <begin position="331"/>
        <end position="342"/>
    </location>
</feature>
<keyword evidence="2" id="KW-1185">Reference proteome</keyword>
<evidence type="ECO:0000256" key="1">
    <source>
        <dbReference type="SAM" id="MobiDB-lite"/>
    </source>
</evidence>
<feature type="compositionally biased region" description="Polar residues" evidence="1">
    <location>
        <begin position="304"/>
        <end position="314"/>
    </location>
</feature>
<feature type="region of interest" description="Disordered" evidence="1">
    <location>
        <begin position="279"/>
        <end position="298"/>
    </location>
</feature>
<organism evidence="2 3">
    <name type="scientific">Romanomermis culicivorax</name>
    <name type="common">Nematode worm</name>
    <dbReference type="NCBI Taxonomy" id="13658"/>
    <lineage>
        <taxon>Eukaryota</taxon>
        <taxon>Metazoa</taxon>
        <taxon>Ecdysozoa</taxon>
        <taxon>Nematoda</taxon>
        <taxon>Enoplea</taxon>
        <taxon>Dorylaimia</taxon>
        <taxon>Mermithida</taxon>
        <taxon>Mermithoidea</taxon>
        <taxon>Mermithidae</taxon>
        <taxon>Romanomermis</taxon>
    </lineage>
</organism>
<dbReference type="Proteomes" id="UP000887565">
    <property type="component" value="Unplaced"/>
</dbReference>
<feature type="compositionally biased region" description="Polar residues" evidence="1">
    <location>
        <begin position="410"/>
        <end position="436"/>
    </location>
</feature>
<feature type="region of interest" description="Disordered" evidence="1">
    <location>
        <begin position="105"/>
        <end position="127"/>
    </location>
</feature>
<reference evidence="3" key="1">
    <citation type="submission" date="2022-11" db="UniProtKB">
        <authorList>
            <consortium name="WormBaseParasite"/>
        </authorList>
    </citation>
    <scope>IDENTIFICATION</scope>
</reference>
<sequence>MPELSFFADIISPVVAKIFLGPVSSKRLKPNSEVQSPIAGQENLKSHLYLPFLVKRNGTECNRHNVTNETLRACQSVIACFNDAQNEMDRCLAILIGEKPPQIAAPGQPLQVPEATPRPKAADPDDCMRDVKDKIKQRRLMDKAKLQDFQGCLLSKIESGTEDVDPRKLIPGKSSFWNAIGMFKCMGGVEKYRYCATVTGRYVNKTTEINRRQKRQAVKASSVQPPIDDQPEPSSTAKPALVPGLSAQTPPEPDIAGLSRINDAGTTFVLIDASVTPKSASLNTDIKPSVSNASTLAPPVLNTAAKSGENSSQPETEDNPKSTPKAATLAVNKNSSTQTPATFKQAGPGADKARTALTPAPAAVEQKEKTATPAIEQATNENTAADVNGAMTVAGPSALDRRIAESAATQEITFSSQSGTLTTELPPTSRASSISQKAPVPPTPNTPQPQPAAGLRIEAPGVASRPGGAPVVSSFPNSSSSVNEDKSKNAVEPTPGASAAIQENIENPPSQISLETQQRNRAEILRESRRRLSEFKGCMARARIKREECKPLVRCCPDAAAQDCVHKKRALNRDELADALDQIDAEELISDDSVVSQSQGGSGASINYCDALTDCLSTALRTEQGCQSQLERQSAGTAATSHPNRSGQACNPTVQASLKDNMRQLNDKKGQQIEQLKKCITDRKSQSYDVGAIGQKQRLTCERAVVSAKNSSSTTSGFSVRKIRQAFGSKGVGWTKNKGIKGKGQGRGGERSCRSGVQYAYGLCKHLEKCCSETTICKLKFEISDLHDQMRQLQLDSATKQHDCVKAKVSPGGS</sequence>
<name>A0A915J539_ROMCU</name>
<dbReference type="WBParaSite" id="nRc.2.0.1.t21582-RA">
    <property type="protein sequence ID" value="nRc.2.0.1.t21582-RA"/>
    <property type="gene ID" value="nRc.2.0.1.g21582"/>
</dbReference>
<feature type="compositionally biased region" description="Polar residues" evidence="1">
    <location>
        <begin position="279"/>
        <end position="295"/>
    </location>
</feature>
<feature type="region of interest" description="Disordered" evidence="1">
    <location>
        <begin position="212"/>
        <end position="259"/>
    </location>
</feature>
<feature type="region of interest" description="Disordered" evidence="1">
    <location>
        <begin position="410"/>
        <end position="496"/>
    </location>
</feature>
<dbReference type="AlphaFoldDB" id="A0A915J539"/>
<feature type="region of interest" description="Disordered" evidence="1">
    <location>
        <begin position="303"/>
        <end position="353"/>
    </location>
</feature>